<proteinExistence type="predicted"/>
<dbReference type="AlphaFoldDB" id="A0A2H3EE99"/>
<keyword evidence="2" id="KW-1185">Reference proteome</keyword>
<dbReference type="EMBL" id="KZ293646">
    <property type="protein sequence ID" value="PBL01369.1"/>
    <property type="molecule type" value="Genomic_DNA"/>
</dbReference>
<evidence type="ECO:0000313" key="1">
    <source>
        <dbReference type="EMBL" id="PBL01369.1"/>
    </source>
</evidence>
<dbReference type="InParanoid" id="A0A2H3EE99"/>
<dbReference type="Proteomes" id="UP000217790">
    <property type="component" value="Unassembled WGS sequence"/>
</dbReference>
<accession>A0A2H3EE99</accession>
<protein>
    <submittedName>
        <fullName evidence="1">Uncharacterized protein</fullName>
    </submittedName>
</protein>
<reference evidence="2" key="1">
    <citation type="journal article" date="2017" name="Nat. Ecol. Evol.">
        <title>Genome expansion and lineage-specific genetic innovations in the forest pathogenic fungi Armillaria.</title>
        <authorList>
            <person name="Sipos G."/>
            <person name="Prasanna A.N."/>
            <person name="Walter M.C."/>
            <person name="O'Connor E."/>
            <person name="Balint B."/>
            <person name="Krizsan K."/>
            <person name="Kiss B."/>
            <person name="Hess J."/>
            <person name="Varga T."/>
            <person name="Slot J."/>
            <person name="Riley R."/>
            <person name="Boka B."/>
            <person name="Rigling D."/>
            <person name="Barry K."/>
            <person name="Lee J."/>
            <person name="Mihaltcheva S."/>
            <person name="LaButti K."/>
            <person name="Lipzen A."/>
            <person name="Waldron R."/>
            <person name="Moloney N.M."/>
            <person name="Sperisen C."/>
            <person name="Kredics L."/>
            <person name="Vagvoelgyi C."/>
            <person name="Patrignani A."/>
            <person name="Fitzpatrick D."/>
            <person name="Nagy I."/>
            <person name="Doyle S."/>
            <person name="Anderson J.B."/>
            <person name="Grigoriev I.V."/>
            <person name="Gueldener U."/>
            <person name="Muensterkoetter M."/>
            <person name="Nagy L.G."/>
        </authorList>
    </citation>
    <scope>NUCLEOTIDE SEQUENCE [LARGE SCALE GENOMIC DNA]</scope>
    <source>
        <strain evidence="2">Ar21-2</strain>
    </source>
</reference>
<sequence length="158" mass="17563">MRRHWEGEGNWNGVDAGTGTGQEWIVSYPTWAFVQISDWAGYRAWPVRTGIRLLHHTAKTNIISENLRSVSLQSEANVRLRTHALDRRILSKIDPRILSLVSADVRWTSFADTACGRDPICDIAVIEALATIGTNGRLIVSLSAALQVVTCNVLLQKQ</sequence>
<evidence type="ECO:0000313" key="2">
    <source>
        <dbReference type="Proteomes" id="UP000217790"/>
    </source>
</evidence>
<gene>
    <name evidence="1" type="ORF">ARMGADRAFT_1025097</name>
</gene>
<name>A0A2H3EE99_ARMGA</name>
<organism evidence="1 2">
    <name type="scientific">Armillaria gallica</name>
    <name type="common">Bulbous honey fungus</name>
    <name type="synonym">Armillaria bulbosa</name>
    <dbReference type="NCBI Taxonomy" id="47427"/>
    <lineage>
        <taxon>Eukaryota</taxon>
        <taxon>Fungi</taxon>
        <taxon>Dikarya</taxon>
        <taxon>Basidiomycota</taxon>
        <taxon>Agaricomycotina</taxon>
        <taxon>Agaricomycetes</taxon>
        <taxon>Agaricomycetidae</taxon>
        <taxon>Agaricales</taxon>
        <taxon>Marasmiineae</taxon>
        <taxon>Physalacriaceae</taxon>
        <taxon>Armillaria</taxon>
    </lineage>
</organism>